<reference evidence="1" key="1">
    <citation type="submission" date="2020-08" db="EMBL/GenBank/DDBJ databases">
        <title>Ramlibacter sp. USB13 16S ribosomal RNA gene genome sequencing and assembly.</title>
        <authorList>
            <person name="Kang M."/>
        </authorList>
    </citation>
    <scope>NUCLEOTIDE SEQUENCE</scope>
    <source>
        <strain evidence="1">USB13</strain>
    </source>
</reference>
<accession>A0A923MNU9</accession>
<proteinExistence type="predicted"/>
<sequence>MGTAVQPSLLSTLVRQLPGPVLRALDAWSRRTARRRWEQRQLKWAQRKLAAAPADSTIRYHLKPWRD</sequence>
<dbReference type="Proteomes" id="UP000608513">
    <property type="component" value="Unassembled WGS sequence"/>
</dbReference>
<organism evidence="1 2">
    <name type="scientific">Ramlibacter cellulosilyticus</name>
    <dbReference type="NCBI Taxonomy" id="2764187"/>
    <lineage>
        <taxon>Bacteria</taxon>
        <taxon>Pseudomonadati</taxon>
        <taxon>Pseudomonadota</taxon>
        <taxon>Betaproteobacteria</taxon>
        <taxon>Burkholderiales</taxon>
        <taxon>Comamonadaceae</taxon>
        <taxon>Ramlibacter</taxon>
    </lineage>
</organism>
<comment type="caution">
    <text evidence="1">The sequence shown here is derived from an EMBL/GenBank/DDBJ whole genome shotgun (WGS) entry which is preliminary data.</text>
</comment>
<dbReference type="RefSeq" id="WP_187075291.1">
    <property type="nucleotide sequence ID" value="NZ_JACORT010000002.1"/>
</dbReference>
<name>A0A923MNU9_9BURK</name>
<keyword evidence="2" id="KW-1185">Reference proteome</keyword>
<gene>
    <name evidence="1" type="ORF">H8N03_06200</name>
</gene>
<dbReference type="EMBL" id="JACORT010000002">
    <property type="protein sequence ID" value="MBC5782528.1"/>
    <property type="molecule type" value="Genomic_DNA"/>
</dbReference>
<evidence type="ECO:0000313" key="2">
    <source>
        <dbReference type="Proteomes" id="UP000608513"/>
    </source>
</evidence>
<evidence type="ECO:0000313" key="1">
    <source>
        <dbReference type="EMBL" id="MBC5782528.1"/>
    </source>
</evidence>
<protein>
    <submittedName>
        <fullName evidence="1">Uncharacterized protein</fullName>
    </submittedName>
</protein>
<dbReference type="AlphaFoldDB" id="A0A923MNU9"/>